<dbReference type="GO" id="GO:0016020">
    <property type="term" value="C:membrane"/>
    <property type="evidence" value="ECO:0007669"/>
    <property type="project" value="UniProtKB-SubCell"/>
</dbReference>
<evidence type="ECO:0000256" key="7">
    <source>
        <dbReference type="ARBA" id="ARBA00023180"/>
    </source>
</evidence>
<feature type="transmembrane region" description="Helical" evidence="8">
    <location>
        <begin position="583"/>
        <end position="604"/>
    </location>
</feature>
<keyword evidence="7" id="KW-0325">Glycoprotein</keyword>
<keyword evidence="11" id="KW-1185">Reference proteome</keyword>
<dbReference type="GO" id="GO:0005794">
    <property type="term" value="C:Golgi apparatus"/>
    <property type="evidence" value="ECO:0007669"/>
    <property type="project" value="UniProtKB-ARBA"/>
</dbReference>
<keyword evidence="6 8" id="KW-0472">Membrane</keyword>
<feature type="transmembrane region" description="Helical" evidence="8">
    <location>
        <begin position="460"/>
        <end position="478"/>
    </location>
</feature>
<organism evidence="10 11">
    <name type="scientific">Agrocybe pediades</name>
    <dbReference type="NCBI Taxonomy" id="84607"/>
    <lineage>
        <taxon>Eukaryota</taxon>
        <taxon>Fungi</taxon>
        <taxon>Dikarya</taxon>
        <taxon>Basidiomycota</taxon>
        <taxon>Agaricomycotina</taxon>
        <taxon>Agaricomycetes</taxon>
        <taxon>Agaricomycetidae</taxon>
        <taxon>Agaricales</taxon>
        <taxon>Agaricineae</taxon>
        <taxon>Strophariaceae</taxon>
        <taxon>Agrocybe</taxon>
    </lineage>
</organism>
<protein>
    <recommendedName>
        <fullName evidence="9">Cas1p 10 TM acyl transferase domain-containing protein</fullName>
    </recommendedName>
</protein>
<accession>A0A8H4VWY9</accession>
<feature type="transmembrane region" description="Helical" evidence="8">
    <location>
        <begin position="539"/>
        <end position="557"/>
    </location>
</feature>
<feature type="transmembrane region" description="Helical" evidence="8">
    <location>
        <begin position="368"/>
        <end position="387"/>
    </location>
</feature>
<evidence type="ECO:0000259" key="9">
    <source>
        <dbReference type="Pfam" id="PF07779"/>
    </source>
</evidence>
<comment type="subcellular location">
    <subcellularLocation>
        <location evidence="1">Membrane</location>
        <topology evidence="1">Multi-pass membrane protein</topology>
    </subcellularLocation>
</comment>
<keyword evidence="3" id="KW-0808">Transferase</keyword>
<feature type="transmembrane region" description="Helical" evidence="8">
    <location>
        <begin position="624"/>
        <end position="643"/>
    </location>
</feature>
<gene>
    <name evidence="10" type="ORF">D9613_001727</name>
</gene>
<feature type="transmembrane region" description="Helical" evidence="8">
    <location>
        <begin position="490"/>
        <end position="506"/>
    </location>
</feature>
<dbReference type="EMBL" id="JAACJL010000001">
    <property type="protein sequence ID" value="KAF4623370.1"/>
    <property type="molecule type" value="Genomic_DNA"/>
</dbReference>
<feature type="transmembrane region" description="Helical" evidence="8">
    <location>
        <begin position="434"/>
        <end position="454"/>
    </location>
</feature>
<feature type="domain" description="Cas1p 10 TM acyl transferase" evidence="9">
    <location>
        <begin position="370"/>
        <end position="753"/>
    </location>
</feature>
<dbReference type="GO" id="GO:0005975">
    <property type="term" value="P:carbohydrate metabolic process"/>
    <property type="evidence" value="ECO:0007669"/>
    <property type="project" value="UniProtKB-ARBA"/>
</dbReference>
<feature type="transmembrane region" description="Helical" evidence="8">
    <location>
        <begin position="655"/>
        <end position="674"/>
    </location>
</feature>
<comment type="caution">
    <text evidence="10">The sequence shown here is derived from an EMBL/GenBank/DDBJ whole genome shotgun (WGS) entry which is preliminary data.</text>
</comment>
<dbReference type="PANTHER" id="PTHR13533:SF1">
    <property type="entry name" value="N-ACETYLNEURAMINATE 9-O-ACETYLTRANSFERASE"/>
    <property type="match status" value="1"/>
</dbReference>
<evidence type="ECO:0000313" key="11">
    <source>
        <dbReference type="Proteomes" id="UP000521872"/>
    </source>
</evidence>
<dbReference type="Proteomes" id="UP000521872">
    <property type="component" value="Unassembled WGS sequence"/>
</dbReference>
<evidence type="ECO:0000256" key="5">
    <source>
        <dbReference type="ARBA" id="ARBA00022989"/>
    </source>
</evidence>
<dbReference type="AlphaFoldDB" id="A0A8H4VWY9"/>
<feature type="transmembrane region" description="Helical" evidence="8">
    <location>
        <begin position="512"/>
        <end position="532"/>
    </location>
</feature>
<dbReference type="Pfam" id="PF07779">
    <property type="entry name" value="Cas1_AcylT"/>
    <property type="match status" value="1"/>
</dbReference>
<dbReference type="PANTHER" id="PTHR13533">
    <property type="entry name" value="N-ACETYLNEURAMINATE 9-O-ACETYLTRANSFERASE"/>
    <property type="match status" value="1"/>
</dbReference>
<feature type="transmembrane region" description="Helical" evidence="8">
    <location>
        <begin position="393"/>
        <end position="413"/>
    </location>
</feature>
<dbReference type="GO" id="GO:0016740">
    <property type="term" value="F:transferase activity"/>
    <property type="evidence" value="ECO:0007669"/>
    <property type="project" value="UniProtKB-KW"/>
</dbReference>
<proteinExistence type="inferred from homology"/>
<name>A0A8H4VWY9_9AGAR</name>
<evidence type="ECO:0000256" key="1">
    <source>
        <dbReference type="ARBA" id="ARBA00004141"/>
    </source>
</evidence>
<evidence type="ECO:0000313" key="10">
    <source>
        <dbReference type="EMBL" id="KAF4623370.1"/>
    </source>
</evidence>
<feature type="transmembrane region" description="Helical" evidence="8">
    <location>
        <begin position="329"/>
        <end position="347"/>
    </location>
</feature>
<evidence type="ECO:0000256" key="6">
    <source>
        <dbReference type="ARBA" id="ARBA00023136"/>
    </source>
</evidence>
<evidence type="ECO:0000256" key="8">
    <source>
        <dbReference type="SAM" id="Phobius"/>
    </source>
</evidence>
<evidence type="ECO:0000256" key="3">
    <source>
        <dbReference type="ARBA" id="ARBA00022679"/>
    </source>
</evidence>
<keyword evidence="5 8" id="KW-1133">Transmembrane helix</keyword>
<dbReference type="InterPro" id="IPR012419">
    <property type="entry name" value="Cas1_AcylTrans_dom"/>
</dbReference>
<reference evidence="10 11" key="1">
    <citation type="submission" date="2019-12" db="EMBL/GenBank/DDBJ databases">
        <authorList>
            <person name="Floudas D."/>
            <person name="Bentzer J."/>
            <person name="Ahren D."/>
            <person name="Johansson T."/>
            <person name="Persson P."/>
            <person name="Tunlid A."/>
        </authorList>
    </citation>
    <scope>NUCLEOTIDE SEQUENCE [LARGE SCALE GENOMIC DNA]</scope>
    <source>
        <strain evidence="10 11">CBS 102.39</strain>
    </source>
</reference>
<keyword evidence="4 8" id="KW-0812">Transmembrane</keyword>
<comment type="similarity">
    <text evidence="2">Belongs to the PC-esterase family. CASD1 subfamily.</text>
</comment>
<sequence length="868" mass="98335">MSPKALLFKSTLNPAWPHFLGAFSVLLALISGLGHWLLTGWTDPMQCQALLNDGSWLGSDHQKWQPDGCMLYPYTEPEDASTCLKSKEVIFIGDSVVRKLFFQTAHLLDASLPNAPVDSTKKHADHTLHTKYGTNLTFSWDPFLNTSYTDWILTEASAARSEDRPRPAMLVMGSGLWHLRYSNTSGGIVTWEGNIERVFQLIATRPKAADKIVILPVEHIVPKKLSADRASMMHLSDIDAMNSDLYHRIYPPAEFSGSKSIPPAISEIALPLVFNKMLDESLTDDGLHYSDSVVRAQAQILLNLRCNDILPKTFPLNKTCCNRYPTPSILQSGFFLFVVFLGPYVAYRVYKQGSLSLLLHDPRALPPLIFSMSIALIFLADRTSFWLKEHKYFDPWAFTFLCLLSLVIGIATVKRGDSDAGVLNRDQTDEWKGWMQIVILIYHYLHGSQVSGIYNPIRMLVASYLFMTGYGHTTYYLRKADYGPLRIMQVLIRLNIFTILLAYTMNTDYISYYFTPLVSMWYIVIYLTMAAGARFNDRAPVLVFKIALSAALMKWFMNESWLLEAIFDVLHRFCAIHWSAQEWAFRVNLDIGIVFVGMLTAVVITRVREHRLMDHPYWPTATRVLVTMSGLVMIWYFVFAFYQESKFAYNVWHPYISFLPVLSFVILRNANALLRSSSSQAFAFAGRCSLELFVVQYHFWLAADSKGVLLVIPGTRWRPINFVITTVMFIYVCDRISYAAGELTKSICGMRTRELPLPLPVTTSAAAEITVSDEFIEDGGQELTTLLPGKFSSTKDGGQGPSFVEPDTPIRPAHWVERPPAEDSTQPSTVGRHLAFLLNNGSRSWTLYARIALFLGVLWLSNILWDDV</sequence>
<evidence type="ECO:0000256" key="4">
    <source>
        <dbReference type="ARBA" id="ARBA00022692"/>
    </source>
</evidence>
<evidence type="ECO:0000256" key="2">
    <source>
        <dbReference type="ARBA" id="ARBA00010666"/>
    </source>
</evidence>